<sequence length="272" mass="29196">MKRRREDGQAMFEAAVMLGIVALLFLGIFYLGKFHDVQASTIQAARYAAWERTVHSPAAMSDARIQEKVRTRLFTWNQDPFKNTDGLANGRAWTTQTAVWYDHAGRRRLIEQPDDVTVGTGNGPMPGRAGEAVTRVFGMVTGALDRLTGGEALPEGGLVSGSAAVKLANIAALPAPLNKLDLTLSETSSLAVNSWDASGPKQAALRSRTFTVAGPLTELDGLLGPLQWALSPLEPAFKDLHFGQVCPDIVPADRVQSVSVRPAYRGGGACVR</sequence>
<name>A0ABV7PGC6_9BURK</name>
<keyword evidence="1" id="KW-0472">Membrane</keyword>
<accession>A0ABV7PGC6</accession>
<evidence type="ECO:0000256" key="1">
    <source>
        <dbReference type="SAM" id="Phobius"/>
    </source>
</evidence>
<dbReference type="EMBL" id="JBHRVV010000001">
    <property type="protein sequence ID" value="MFC3457506.1"/>
    <property type="molecule type" value="Genomic_DNA"/>
</dbReference>
<organism evidence="2 3">
    <name type="scientific">Massilia haematophila</name>
    <dbReference type="NCBI Taxonomy" id="457923"/>
    <lineage>
        <taxon>Bacteria</taxon>
        <taxon>Pseudomonadati</taxon>
        <taxon>Pseudomonadota</taxon>
        <taxon>Betaproteobacteria</taxon>
        <taxon>Burkholderiales</taxon>
        <taxon>Oxalobacteraceae</taxon>
        <taxon>Telluria group</taxon>
        <taxon>Massilia</taxon>
    </lineage>
</organism>
<gene>
    <name evidence="2" type="ORF">ACFOPH_04510</name>
</gene>
<evidence type="ECO:0000313" key="2">
    <source>
        <dbReference type="EMBL" id="MFC3457506.1"/>
    </source>
</evidence>
<comment type="caution">
    <text evidence="2">The sequence shown here is derived from an EMBL/GenBank/DDBJ whole genome shotgun (WGS) entry which is preliminary data.</text>
</comment>
<keyword evidence="1" id="KW-1133">Transmembrane helix</keyword>
<keyword evidence="3" id="KW-1185">Reference proteome</keyword>
<reference evidence="3" key="1">
    <citation type="journal article" date="2019" name="Int. J. Syst. Evol. Microbiol.">
        <title>The Global Catalogue of Microorganisms (GCM) 10K type strain sequencing project: providing services to taxonomists for standard genome sequencing and annotation.</title>
        <authorList>
            <consortium name="The Broad Institute Genomics Platform"/>
            <consortium name="The Broad Institute Genome Sequencing Center for Infectious Disease"/>
            <person name="Wu L."/>
            <person name="Ma J."/>
        </authorList>
    </citation>
    <scope>NUCLEOTIDE SEQUENCE [LARGE SCALE GENOMIC DNA]</scope>
    <source>
        <strain evidence="3">CCM 7480</strain>
    </source>
</reference>
<feature type="transmembrane region" description="Helical" evidence="1">
    <location>
        <begin position="12"/>
        <end position="32"/>
    </location>
</feature>
<dbReference type="Proteomes" id="UP001595665">
    <property type="component" value="Unassembled WGS sequence"/>
</dbReference>
<keyword evidence="1" id="KW-0812">Transmembrane</keyword>
<evidence type="ECO:0000313" key="3">
    <source>
        <dbReference type="Proteomes" id="UP001595665"/>
    </source>
</evidence>
<protein>
    <submittedName>
        <fullName evidence="2">TadE/TadG family type IV pilus assembly protein</fullName>
    </submittedName>
</protein>
<dbReference type="RefSeq" id="WP_379733807.1">
    <property type="nucleotide sequence ID" value="NZ_JBHRVV010000001.1"/>
</dbReference>
<proteinExistence type="predicted"/>